<evidence type="ECO:0008006" key="3">
    <source>
        <dbReference type="Google" id="ProtNLM"/>
    </source>
</evidence>
<proteinExistence type="predicted"/>
<dbReference type="PANTHER" id="PTHR24024:SF18">
    <property type="entry name" value="SHORT-CHAIN COLLAGEN C4-LIKE"/>
    <property type="match status" value="1"/>
</dbReference>
<gene>
    <name evidence="1" type="ORF">KUTeg_017617</name>
</gene>
<evidence type="ECO:0000313" key="1">
    <source>
        <dbReference type="EMBL" id="KAJ8304034.1"/>
    </source>
</evidence>
<dbReference type="PANTHER" id="PTHR24024">
    <property type="entry name" value="PULMONARY SURFACTANT-ASSOCIATED PROTEIN A"/>
    <property type="match status" value="1"/>
</dbReference>
<reference evidence="1 2" key="1">
    <citation type="submission" date="2022-12" db="EMBL/GenBank/DDBJ databases">
        <title>Chromosome-level genome of Tegillarca granosa.</title>
        <authorList>
            <person name="Kim J."/>
        </authorList>
    </citation>
    <scope>NUCLEOTIDE SEQUENCE [LARGE SCALE GENOMIC DNA]</scope>
    <source>
        <strain evidence="1">Teg-2019</strain>
        <tissue evidence="1">Adductor muscle</tissue>
    </source>
</reference>
<organism evidence="1 2">
    <name type="scientific">Tegillarca granosa</name>
    <name type="common">Malaysian cockle</name>
    <name type="synonym">Anadara granosa</name>
    <dbReference type="NCBI Taxonomy" id="220873"/>
    <lineage>
        <taxon>Eukaryota</taxon>
        <taxon>Metazoa</taxon>
        <taxon>Spiralia</taxon>
        <taxon>Lophotrochozoa</taxon>
        <taxon>Mollusca</taxon>
        <taxon>Bivalvia</taxon>
        <taxon>Autobranchia</taxon>
        <taxon>Pteriomorphia</taxon>
        <taxon>Arcoida</taxon>
        <taxon>Arcoidea</taxon>
        <taxon>Arcidae</taxon>
        <taxon>Tegillarca</taxon>
    </lineage>
</organism>
<comment type="caution">
    <text evidence="1">The sequence shown here is derived from an EMBL/GenBank/DDBJ whole genome shotgun (WGS) entry which is preliminary data.</text>
</comment>
<name>A0ABQ9EH36_TEGGR</name>
<sequence>MNSVIYIGGAVYIRWGFAGGGSYTDFGSPAEYVCLPEDPVWGDHYDDLVNRLGKIYGAEYESSFFGKNYKTNYDDVPCAVCRSVTRSSVIMIPGRNICYRGWTREYSGNLAAGDKDHASASQYVCVDQNPEAVPHGANNDNGKLFYAVEGVCGSLPCPPYHHLMCCYSIKCSIVKPLLVTDPDFIQNRFMEMEVKIQSLTTKLTELTQRPNTGGAVYIRWGKKECPNNGTELVYRGFAGGGSYTDSGSPAEYVCLPEDPVWGDHYDDSVSRVGKMYGAEYESSFFGKNYKAHYDDVPCAVCRSITRSSVLMIPGRNVCYQGWTREYSGNLAAGDKDHTAASQFVCVDHNPEAVPHGANNDNGKLFYVVEGVCGSLSCPPYHHLMCCYSTKCPSIIKPSVSFYNSYSTLLWNLSMYFAGYAGGGFFTDSGSAAEYVCLPEDPVWGDHYDDSVNRYGKMYGAEYHSSFFGKNYKEFYDDVPCAVCRSVTRSSVLMILPRLDTGVFRKFGYRKQKPYSCVTIHNPEAVPHGANSYDGKLFYAVEGTCGSLPCPPYIPKYQLKVGPNDIKVHKNNKNYYIKALREQSATIRLINYKGVLIITSFACTKKILKHILKKTKWTDLGSITEVADHFSTKVLKIRKYFHV</sequence>
<dbReference type="InterPro" id="IPR051077">
    <property type="entry name" value="Ca-dependent_lectin"/>
</dbReference>
<dbReference type="Proteomes" id="UP001217089">
    <property type="component" value="Unassembled WGS sequence"/>
</dbReference>
<evidence type="ECO:0000313" key="2">
    <source>
        <dbReference type="Proteomes" id="UP001217089"/>
    </source>
</evidence>
<keyword evidence="2" id="KW-1185">Reference proteome</keyword>
<protein>
    <recommendedName>
        <fullName evidence="3">Short-chain collagen C4-like</fullName>
    </recommendedName>
</protein>
<dbReference type="EMBL" id="JARBDR010000903">
    <property type="protein sequence ID" value="KAJ8304034.1"/>
    <property type="molecule type" value="Genomic_DNA"/>
</dbReference>
<accession>A0ABQ9EH36</accession>